<gene>
    <name evidence="1" type="ORF">LSAA_10333</name>
</gene>
<dbReference type="OrthoDB" id="19014at2759"/>
<dbReference type="EMBL" id="HG994584">
    <property type="protein sequence ID" value="CAF2954448.1"/>
    <property type="molecule type" value="Genomic_DNA"/>
</dbReference>
<dbReference type="AlphaFoldDB" id="A0A7R8H9F7"/>
<accession>A0A7R8H9F7</accession>
<sequence length="172" mass="19177">MTHHGLHTLDLKKKIHKKQKIIQVGMMLITLNFDISSSNILDNVTKNLQENEGLRTSINGISSPVNIHVSVTINTNQQQSTCATSGTLSDLKKQRSLNRVQQQQQSYNKNSPIKEINQPLALKSNNNLNLVSNNLNKDNLEDKNPASKRFSDSEEVVGERSSSFLSSCCMIS</sequence>
<evidence type="ECO:0000313" key="1">
    <source>
        <dbReference type="EMBL" id="CAF2954448.1"/>
    </source>
</evidence>
<evidence type="ECO:0000313" key="2">
    <source>
        <dbReference type="Proteomes" id="UP000675881"/>
    </source>
</evidence>
<organism evidence="1 2">
    <name type="scientific">Lepeophtheirus salmonis</name>
    <name type="common">Salmon louse</name>
    <name type="synonym">Caligus salmonis</name>
    <dbReference type="NCBI Taxonomy" id="72036"/>
    <lineage>
        <taxon>Eukaryota</taxon>
        <taxon>Metazoa</taxon>
        <taxon>Ecdysozoa</taxon>
        <taxon>Arthropoda</taxon>
        <taxon>Crustacea</taxon>
        <taxon>Multicrustacea</taxon>
        <taxon>Hexanauplia</taxon>
        <taxon>Copepoda</taxon>
        <taxon>Siphonostomatoida</taxon>
        <taxon>Caligidae</taxon>
        <taxon>Lepeophtheirus</taxon>
    </lineage>
</organism>
<name>A0A7R8H9F7_LEPSM</name>
<reference evidence="1" key="1">
    <citation type="submission" date="2021-02" db="EMBL/GenBank/DDBJ databases">
        <authorList>
            <person name="Bekaert M."/>
        </authorList>
    </citation>
    <scope>NUCLEOTIDE SEQUENCE</scope>
    <source>
        <strain evidence="1">IoA-00</strain>
    </source>
</reference>
<protein>
    <submittedName>
        <fullName evidence="1">(salmon louse) hypothetical protein</fullName>
    </submittedName>
</protein>
<dbReference type="Proteomes" id="UP000675881">
    <property type="component" value="Chromosome 5"/>
</dbReference>
<proteinExistence type="predicted"/>
<keyword evidence="2" id="KW-1185">Reference proteome</keyword>